<dbReference type="SUPFAM" id="SSF82866">
    <property type="entry name" value="Multidrug efflux transporter AcrB transmembrane domain"/>
    <property type="match status" value="1"/>
</dbReference>
<name>A0AA39ZG87_9PEZI</name>
<evidence type="ECO:0000256" key="20">
    <source>
        <dbReference type="ARBA" id="ARBA00045958"/>
    </source>
</evidence>
<feature type="region of interest" description="Disordered" evidence="22">
    <location>
        <begin position="1119"/>
        <end position="1139"/>
    </location>
</feature>
<dbReference type="GO" id="GO:0032933">
    <property type="term" value="P:SREBP signaling pathway"/>
    <property type="evidence" value="ECO:0007669"/>
    <property type="project" value="InterPro"/>
</dbReference>
<dbReference type="PANTHER" id="PTHR46378:SF1">
    <property type="entry name" value="STEROL REGULATORY ELEMENT-BINDING PROTEIN CLEAVAGE-ACTIVATING PROTEIN"/>
    <property type="match status" value="1"/>
</dbReference>
<keyword evidence="10" id="KW-0256">Endoplasmic reticulum</keyword>
<dbReference type="InterPro" id="IPR000731">
    <property type="entry name" value="SSD"/>
</dbReference>
<dbReference type="GO" id="GO:0005789">
    <property type="term" value="C:endoplasmic reticulum membrane"/>
    <property type="evidence" value="ECO:0007669"/>
    <property type="project" value="UniProtKB-SubCell"/>
</dbReference>
<evidence type="ECO:0000256" key="16">
    <source>
        <dbReference type="ARBA" id="ARBA00023166"/>
    </source>
</evidence>
<comment type="caution">
    <text evidence="25">The sequence shown here is derived from an EMBL/GenBank/DDBJ whole genome shotgun (WGS) entry which is preliminary data.</text>
</comment>
<evidence type="ECO:0000256" key="5">
    <source>
        <dbReference type="ARBA" id="ARBA00019541"/>
    </source>
</evidence>
<keyword evidence="7 21" id="KW-0853">WD repeat</keyword>
<evidence type="ECO:0000256" key="10">
    <source>
        <dbReference type="ARBA" id="ARBA00022824"/>
    </source>
</evidence>
<feature type="repeat" description="WD" evidence="21">
    <location>
        <begin position="663"/>
        <end position="703"/>
    </location>
</feature>
<feature type="domain" description="SSD" evidence="24">
    <location>
        <begin position="291"/>
        <end position="449"/>
    </location>
</feature>
<keyword evidence="26" id="KW-1185">Reference proteome</keyword>
<keyword evidence="19" id="KW-0968">Cytoplasmic vesicle</keyword>
<dbReference type="GO" id="GO:0032936">
    <property type="term" value="C:SREBP-SCAP complex"/>
    <property type="evidence" value="ECO:0007669"/>
    <property type="project" value="TreeGrafter"/>
</dbReference>
<evidence type="ECO:0000256" key="11">
    <source>
        <dbReference type="ARBA" id="ARBA00022989"/>
    </source>
</evidence>
<evidence type="ECO:0000256" key="8">
    <source>
        <dbReference type="ARBA" id="ARBA00022692"/>
    </source>
</evidence>
<keyword evidence="18" id="KW-0753">Steroid metabolism</keyword>
<organism evidence="25 26">
    <name type="scientific">Cercophora samala</name>
    <dbReference type="NCBI Taxonomy" id="330535"/>
    <lineage>
        <taxon>Eukaryota</taxon>
        <taxon>Fungi</taxon>
        <taxon>Dikarya</taxon>
        <taxon>Ascomycota</taxon>
        <taxon>Pezizomycotina</taxon>
        <taxon>Sordariomycetes</taxon>
        <taxon>Sordariomycetidae</taxon>
        <taxon>Sordariales</taxon>
        <taxon>Lasiosphaeriaceae</taxon>
        <taxon>Cercophora</taxon>
    </lineage>
</organism>
<evidence type="ECO:0000256" key="6">
    <source>
        <dbReference type="ARBA" id="ARBA00022548"/>
    </source>
</evidence>
<dbReference type="InterPro" id="IPR030225">
    <property type="entry name" value="SCAP"/>
</dbReference>
<keyword evidence="16" id="KW-1207">Sterol metabolism</keyword>
<dbReference type="InterPro" id="IPR001680">
    <property type="entry name" value="WD40_rpt"/>
</dbReference>
<keyword evidence="14" id="KW-0446">Lipid-binding</keyword>
<dbReference type="SUPFAM" id="SSF50978">
    <property type="entry name" value="WD40 repeat-like"/>
    <property type="match status" value="1"/>
</dbReference>
<dbReference type="GO" id="GO:0032934">
    <property type="term" value="F:sterol binding"/>
    <property type="evidence" value="ECO:0007669"/>
    <property type="project" value="InterPro"/>
</dbReference>
<keyword evidence="9" id="KW-0677">Repeat</keyword>
<evidence type="ECO:0000313" key="25">
    <source>
        <dbReference type="EMBL" id="KAK0670498.1"/>
    </source>
</evidence>
<comment type="subcellular location">
    <subcellularLocation>
        <location evidence="2">Cytoplasmic vesicle</location>
        <location evidence="2">COPII-coated vesicle membrane</location>
        <topology evidence="2">Multi-pass membrane protein</topology>
    </subcellularLocation>
    <subcellularLocation>
        <location evidence="1">Endoplasmic reticulum membrane</location>
        <topology evidence="1">Multi-pass membrane protein</topology>
    </subcellularLocation>
    <subcellularLocation>
        <location evidence="3">Golgi apparatus membrane</location>
        <topology evidence="3">Multi-pass membrane protein</topology>
    </subcellularLocation>
</comment>
<evidence type="ECO:0000256" key="17">
    <source>
        <dbReference type="ARBA" id="ARBA00023180"/>
    </source>
</evidence>
<dbReference type="PROSITE" id="PS50082">
    <property type="entry name" value="WD_REPEATS_2"/>
    <property type="match status" value="1"/>
</dbReference>
<reference evidence="25" key="1">
    <citation type="submission" date="2023-06" db="EMBL/GenBank/DDBJ databases">
        <title>Genome-scale phylogeny and comparative genomics of the fungal order Sordariales.</title>
        <authorList>
            <consortium name="Lawrence Berkeley National Laboratory"/>
            <person name="Hensen N."/>
            <person name="Bonometti L."/>
            <person name="Westerberg I."/>
            <person name="Brannstrom I.O."/>
            <person name="Guillou S."/>
            <person name="Cros-Aarteil S."/>
            <person name="Calhoun S."/>
            <person name="Haridas S."/>
            <person name="Kuo A."/>
            <person name="Mondo S."/>
            <person name="Pangilinan J."/>
            <person name="Riley R."/>
            <person name="Labutti K."/>
            <person name="Andreopoulos B."/>
            <person name="Lipzen A."/>
            <person name="Chen C."/>
            <person name="Yanf M."/>
            <person name="Daum C."/>
            <person name="Ng V."/>
            <person name="Clum A."/>
            <person name="Steindorff A."/>
            <person name="Ohm R."/>
            <person name="Martin F."/>
            <person name="Silar P."/>
            <person name="Natvig D."/>
            <person name="Lalanne C."/>
            <person name="Gautier V."/>
            <person name="Ament-Velasquez S.L."/>
            <person name="Kruys A."/>
            <person name="Hutchinson M.I."/>
            <person name="Powell A.J."/>
            <person name="Barry K."/>
            <person name="Miller A.N."/>
            <person name="Grigoriev I.V."/>
            <person name="Debuchy R."/>
            <person name="Gladieux P."/>
            <person name="Thoren M.H."/>
            <person name="Johannesson H."/>
        </authorList>
    </citation>
    <scope>NUCLEOTIDE SEQUENCE</scope>
    <source>
        <strain evidence="25">CBS 307.81</strain>
    </source>
</reference>
<dbReference type="PANTHER" id="PTHR46378">
    <property type="entry name" value="STEROL REGULATORY ELEMENT-BINDING PROTEIN CLEAVAGE-ACTIVATING PROTEIN"/>
    <property type="match status" value="1"/>
</dbReference>
<dbReference type="PROSITE" id="PS00678">
    <property type="entry name" value="WD_REPEATS_1"/>
    <property type="match status" value="1"/>
</dbReference>
<feature type="transmembrane region" description="Helical" evidence="23">
    <location>
        <begin position="320"/>
        <end position="346"/>
    </location>
</feature>
<dbReference type="PROSITE" id="PS50156">
    <property type="entry name" value="SSD"/>
    <property type="match status" value="1"/>
</dbReference>
<evidence type="ECO:0000256" key="18">
    <source>
        <dbReference type="ARBA" id="ARBA00023221"/>
    </source>
</evidence>
<evidence type="ECO:0000256" key="1">
    <source>
        <dbReference type="ARBA" id="ARBA00004477"/>
    </source>
</evidence>
<dbReference type="InterPro" id="IPR019775">
    <property type="entry name" value="WD40_repeat_CS"/>
</dbReference>
<dbReference type="InterPro" id="IPR036322">
    <property type="entry name" value="WD40_repeat_dom_sf"/>
</dbReference>
<keyword evidence="6" id="KW-0153">Cholesterol metabolism</keyword>
<evidence type="ECO:0000256" key="4">
    <source>
        <dbReference type="ARBA" id="ARBA00007410"/>
    </source>
</evidence>
<protein>
    <recommendedName>
        <fullName evidence="5">Sterol regulatory element-binding protein cleavage-activating protein</fullName>
    </recommendedName>
</protein>
<dbReference type="Gene3D" id="2.130.10.10">
    <property type="entry name" value="YVTN repeat-like/Quinoprotein amine dehydrogenase"/>
    <property type="match status" value="1"/>
</dbReference>
<evidence type="ECO:0000256" key="21">
    <source>
        <dbReference type="PROSITE-ProRule" id="PRU00221"/>
    </source>
</evidence>
<keyword evidence="17" id="KW-0325">Glycoprotein</keyword>
<evidence type="ECO:0000256" key="14">
    <source>
        <dbReference type="ARBA" id="ARBA00023121"/>
    </source>
</evidence>
<comment type="function">
    <text evidence="20">Escort protein required for cholesterol as well as lipid homeostasis. Regulates export of the SCAP-SREBP complex from the endoplasmic reticulum to the Golgi upon low cholesterol, thereby regulating the processing of sterol regulatory element-binding proteins (SREBPs) SREBF1/SREBP1 and SREBF2/SREBP2. At high sterol concentrations, formation of a ternary complex with INSIG (INSIG1 or INSIG2) leads to mask the ER export signal in SCAP, promoting retention of the complex in the endoplasmic reticulum. Low sterol concentrations trigger release of INSIG, a conformational change in the SSD domain of SCAP, unmasking of the ER export signal, promoting recruitment into COPII-coated vesicles and transport of the SCAP-SREBP to the Golgi: in the Golgi, SREBPs are then processed, releasing the transcription factor fragment of SREBPs from the membrane, its import into the nucleus and up-regulation of LDLR, INSIG1 and the mevalonate pathway. Binds cholesterol via its SSD domain.</text>
</comment>
<evidence type="ECO:0000256" key="2">
    <source>
        <dbReference type="ARBA" id="ARBA00004557"/>
    </source>
</evidence>
<evidence type="ECO:0000256" key="9">
    <source>
        <dbReference type="ARBA" id="ARBA00022737"/>
    </source>
</evidence>
<evidence type="ECO:0000256" key="19">
    <source>
        <dbReference type="ARBA" id="ARBA00023329"/>
    </source>
</evidence>
<dbReference type="GO" id="GO:0045540">
    <property type="term" value="P:regulation of cholesterol biosynthetic process"/>
    <property type="evidence" value="ECO:0007669"/>
    <property type="project" value="TreeGrafter"/>
</dbReference>
<dbReference type="InterPro" id="IPR015943">
    <property type="entry name" value="WD40/YVTN_repeat-like_dom_sf"/>
</dbReference>
<accession>A0AA39ZG87</accession>
<evidence type="ECO:0000256" key="22">
    <source>
        <dbReference type="SAM" id="MobiDB-lite"/>
    </source>
</evidence>
<keyword evidence="13" id="KW-0443">Lipid metabolism</keyword>
<dbReference type="EMBL" id="JAULSY010000031">
    <property type="protein sequence ID" value="KAK0670498.1"/>
    <property type="molecule type" value="Genomic_DNA"/>
</dbReference>
<dbReference type="InterPro" id="IPR053958">
    <property type="entry name" value="HMGCR/SNAP/NPC1-like_SSD"/>
</dbReference>
<dbReference type="GO" id="GO:0000139">
    <property type="term" value="C:Golgi membrane"/>
    <property type="evidence" value="ECO:0007669"/>
    <property type="project" value="UniProtKB-SubCell"/>
</dbReference>
<evidence type="ECO:0000259" key="24">
    <source>
        <dbReference type="PROSITE" id="PS50156"/>
    </source>
</evidence>
<evidence type="ECO:0000256" key="3">
    <source>
        <dbReference type="ARBA" id="ARBA00004653"/>
    </source>
</evidence>
<evidence type="ECO:0000256" key="15">
    <source>
        <dbReference type="ARBA" id="ARBA00023136"/>
    </source>
</evidence>
<dbReference type="GO" id="GO:0012507">
    <property type="term" value="C:ER to Golgi transport vesicle membrane"/>
    <property type="evidence" value="ECO:0007669"/>
    <property type="project" value="UniProtKB-SubCell"/>
</dbReference>
<dbReference type="Proteomes" id="UP001174997">
    <property type="component" value="Unassembled WGS sequence"/>
</dbReference>
<evidence type="ECO:0000313" key="26">
    <source>
        <dbReference type="Proteomes" id="UP001174997"/>
    </source>
</evidence>
<feature type="transmembrane region" description="Helical" evidence="23">
    <location>
        <begin position="41"/>
        <end position="61"/>
    </location>
</feature>
<dbReference type="AlphaFoldDB" id="A0AA39ZG87"/>
<dbReference type="Pfam" id="PF12349">
    <property type="entry name" value="Sterol-sensing"/>
    <property type="match status" value="1"/>
</dbReference>
<dbReference type="GO" id="GO:0008203">
    <property type="term" value="P:cholesterol metabolic process"/>
    <property type="evidence" value="ECO:0007669"/>
    <property type="project" value="UniProtKB-KW"/>
</dbReference>
<comment type="similarity">
    <text evidence="4">Belongs to the WD repeat SCAP family.</text>
</comment>
<feature type="transmembrane region" description="Helical" evidence="23">
    <location>
        <begin position="287"/>
        <end position="308"/>
    </location>
</feature>
<gene>
    <name evidence="25" type="ORF">QBC41DRAFT_75248</name>
</gene>
<feature type="region of interest" description="Disordered" evidence="22">
    <location>
        <begin position="995"/>
        <end position="1027"/>
    </location>
</feature>
<evidence type="ECO:0000256" key="13">
    <source>
        <dbReference type="ARBA" id="ARBA00023098"/>
    </source>
</evidence>
<evidence type="ECO:0000256" key="12">
    <source>
        <dbReference type="ARBA" id="ARBA00023034"/>
    </source>
</evidence>
<dbReference type="SMART" id="SM00320">
    <property type="entry name" value="WD40"/>
    <property type="match status" value="2"/>
</dbReference>
<sequence>MLWYFLYPIRGTTDTPKLAPDHGLRRAFETYAKWTARHVKIVLSASTAVIFMFLYLFPFLYTTDATNITSGVSNLPHHVWTDAQPLGDMSAVEPDVIMRSIWVHGSYMKALERDVLLGALELQDELLGPTTNFNPRQPANRPEISEAEVVGDLTPRQRDAYHIINGLTNQSWFFHSPLQYWAGSADNIRNDQDILETVNARKTQSTSVNVTLRHSIVFSGKRFEERRLVAADALVITLIHLRDSPVGRRWVKRAEELASERSDTWKIIPSDGRSTSNQLYEFQFRPLSWSDVALLTTAYSISLFYLLLHLTKLRALKSKLGLMVSILVQITASIVSSFTVCAMFKIDLSRVPSYAYPLVVLAISLENSLRLINAVIMTSSTISNSDRIGEAFGETAHIAIANRVQNLLILWGLSQITFPGVAAFCTFVAIATVFDFIYLSTFLLSVLSVDVRQRELVELEKAFLSRTKSSEKDKNKPAWMEVVTHLRVGETAVSTRIAGTIVVICFVLTAQSHYAPEGSRQWLNSIFSSPWTRTVRSAPKPSLLIDIHQARSPTSWLRLQDHETAREVINVVKPWAHSYVARVYDPIIFVLKGSDRVPDSRESIFLPAVHDFLHHEIPNFVVLLLLVFAAVWLGTKHLLQDEYEDLGSEHPDDEPLISVKSLSKGHKLDVVMMTASPGGSLVSVGLDRAIQVWDVPIGSRHRVASDHECPLENPFPVLSMAIDPASKWLALVSWQRVFLWNLEDQQWTGTRDIDLGGHKPEAVFFCHKGADTTPTLVLVRRNGMGLEMELEVDESRDFTICKTPLVWAVPFPDKSHSFNNHHPPIAILTASRKSCVHLVRQQENEWVSTEVNFGEREAKDVHCVLPVPALSAYLIGRSRSVDLVDLESSTILHTFPTEVMQPRTLKHIPHMRAHQSNLTSLTLSYVSTETQDLVVQTYLPEKEDDNIISYCPSDPRSSGHRRLGELTERKRRVANPGVWEALPSGNILGVRRKKMAARPRSVSNSSLAGGVRRRGVGGQQANGHHHAPEATQLPQWEAWVLNHPESTCGFETRVLDDQNTADDQQGKNHLMISEVGPMVKCGNMSVAVALGNVVKVVSVGHEHFDVMADGFGMGGGEPKLNLASRRRKPGGLRGLRPVG</sequence>
<proteinExistence type="inferred from homology"/>
<keyword evidence="8 23" id="KW-0812">Transmembrane</keyword>
<evidence type="ECO:0000256" key="23">
    <source>
        <dbReference type="SAM" id="Phobius"/>
    </source>
</evidence>
<evidence type="ECO:0000256" key="7">
    <source>
        <dbReference type="ARBA" id="ARBA00022574"/>
    </source>
</evidence>
<keyword evidence="11 23" id="KW-1133">Transmembrane helix</keyword>
<keyword evidence="15 23" id="KW-0472">Membrane</keyword>
<keyword evidence="12" id="KW-0333">Golgi apparatus</keyword>